<sequence>MDFVGYVTRIPPRQRNTESVQVKERVSIDATRKTHRQAPSPRAPHTSALTRSKRPNTERRRPSAALTKLASVENDAASHPSSGHIAVLVLVLGIIKGYMYLS</sequence>
<accession>A0AAV2GTQ7</accession>
<dbReference type="AlphaFoldDB" id="A0AAV2GTQ7"/>
<gene>
    <name evidence="2" type="ORF">LTRI10_LOCUS53266</name>
</gene>
<evidence type="ECO:0000256" key="1">
    <source>
        <dbReference type="SAM" id="MobiDB-lite"/>
    </source>
</evidence>
<evidence type="ECO:0000313" key="3">
    <source>
        <dbReference type="Proteomes" id="UP001497516"/>
    </source>
</evidence>
<organism evidence="2 3">
    <name type="scientific">Linum trigynum</name>
    <dbReference type="NCBI Taxonomy" id="586398"/>
    <lineage>
        <taxon>Eukaryota</taxon>
        <taxon>Viridiplantae</taxon>
        <taxon>Streptophyta</taxon>
        <taxon>Embryophyta</taxon>
        <taxon>Tracheophyta</taxon>
        <taxon>Spermatophyta</taxon>
        <taxon>Magnoliopsida</taxon>
        <taxon>eudicotyledons</taxon>
        <taxon>Gunneridae</taxon>
        <taxon>Pentapetalae</taxon>
        <taxon>rosids</taxon>
        <taxon>fabids</taxon>
        <taxon>Malpighiales</taxon>
        <taxon>Linaceae</taxon>
        <taxon>Linum</taxon>
    </lineage>
</organism>
<keyword evidence="3" id="KW-1185">Reference proteome</keyword>
<name>A0AAV2GTQ7_9ROSI</name>
<proteinExistence type="predicted"/>
<evidence type="ECO:0000313" key="2">
    <source>
        <dbReference type="EMBL" id="CAL1414079.1"/>
    </source>
</evidence>
<feature type="region of interest" description="Disordered" evidence="1">
    <location>
        <begin position="1"/>
        <end position="65"/>
    </location>
</feature>
<feature type="compositionally biased region" description="Basic and acidic residues" evidence="1">
    <location>
        <begin position="21"/>
        <end position="32"/>
    </location>
</feature>
<dbReference type="EMBL" id="OZ034822">
    <property type="protein sequence ID" value="CAL1414079.1"/>
    <property type="molecule type" value="Genomic_DNA"/>
</dbReference>
<reference evidence="2 3" key="1">
    <citation type="submission" date="2024-04" db="EMBL/GenBank/DDBJ databases">
        <authorList>
            <person name="Fracassetti M."/>
        </authorList>
    </citation>
    <scope>NUCLEOTIDE SEQUENCE [LARGE SCALE GENOMIC DNA]</scope>
</reference>
<dbReference type="Proteomes" id="UP001497516">
    <property type="component" value="Chromosome 9"/>
</dbReference>
<protein>
    <submittedName>
        <fullName evidence="2">Uncharacterized protein</fullName>
    </submittedName>
</protein>